<protein>
    <submittedName>
        <fullName evidence="3">Uncharacterized protein</fullName>
    </submittedName>
</protein>
<keyword evidence="1" id="KW-0677">Repeat</keyword>
<dbReference type="PANTHER" id="PTHR24153:SF8">
    <property type="entry name" value="FORKED, ISOFORM F"/>
    <property type="match status" value="1"/>
</dbReference>
<dbReference type="PANTHER" id="PTHR24153">
    <property type="entry name" value="ESPIN"/>
    <property type="match status" value="1"/>
</dbReference>
<organism evidence="3">
    <name type="scientific">Ditylum brightwellii</name>
    <dbReference type="NCBI Taxonomy" id="49249"/>
    <lineage>
        <taxon>Eukaryota</taxon>
        <taxon>Sar</taxon>
        <taxon>Stramenopiles</taxon>
        <taxon>Ochrophyta</taxon>
        <taxon>Bacillariophyta</taxon>
        <taxon>Mediophyceae</taxon>
        <taxon>Lithodesmiophycidae</taxon>
        <taxon>Lithodesmiales</taxon>
        <taxon>Lithodesmiaceae</taxon>
        <taxon>Ditylum</taxon>
    </lineage>
</organism>
<dbReference type="EMBL" id="HBGN01005882">
    <property type="protein sequence ID" value="CAD9317389.1"/>
    <property type="molecule type" value="Transcribed_RNA"/>
</dbReference>
<dbReference type="GO" id="GO:0051015">
    <property type="term" value="F:actin filament binding"/>
    <property type="evidence" value="ECO:0007669"/>
    <property type="project" value="TreeGrafter"/>
</dbReference>
<reference evidence="3" key="1">
    <citation type="submission" date="2021-01" db="EMBL/GenBank/DDBJ databases">
        <authorList>
            <person name="Corre E."/>
            <person name="Pelletier E."/>
            <person name="Niang G."/>
            <person name="Scheremetjew M."/>
            <person name="Finn R."/>
            <person name="Kale V."/>
            <person name="Holt S."/>
            <person name="Cochrane G."/>
            <person name="Meng A."/>
            <person name="Brown T."/>
            <person name="Cohen L."/>
        </authorList>
    </citation>
    <scope>NUCLEOTIDE SEQUENCE</scope>
    <source>
        <strain evidence="3">Pop2</strain>
    </source>
</reference>
<sequence>MLCTPLATKLFFFSGSNKLSQSIINEDWHEVKRRCKKYPREAKVWTKRVGFFDGVQESRVLPLHQACALRAPKDVINALIVANPSGAKALEPSFRRLPLHIACQNGCTVDVIELLLCYDPLCAQVGDIFDRRPIHYACCNGAAPDVIDLLLSIDPSLATVADKAGWLPIHVACQMGVSTESIKKLLDANPSSVRAKTAKGSTPLELLCKINCQNKKEIAKLLINRLFDLSITQTQSSYCTNIITKGIMV</sequence>
<evidence type="ECO:0000256" key="1">
    <source>
        <dbReference type="ARBA" id="ARBA00022737"/>
    </source>
</evidence>
<evidence type="ECO:0000256" key="2">
    <source>
        <dbReference type="ARBA" id="ARBA00023043"/>
    </source>
</evidence>
<accession>A0A6S9AE93</accession>
<dbReference type="GO" id="GO:0005737">
    <property type="term" value="C:cytoplasm"/>
    <property type="evidence" value="ECO:0007669"/>
    <property type="project" value="TreeGrafter"/>
</dbReference>
<dbReference type="SUPFAM" id="SSF48403">
    <property type="entry name" value="Ankyrin repeat"/>
    <property type="match status" value="1"/>
</dbReference>
<dbReference type="InterPro" id="IPR052420">
    <property type="entry name" value="Espin/Espin-like"/>
</dbReference>
<dbReference type="AlphaFoldDB" id="A0A6S9AE93"/>
<proteinExistence type="predicted"/>
<gene>
    <name evidence="3" type="ORF">DBRI1063_LOCUS3797</name>
</gene>
<dbReference type="GO" id="GO:0051017">
    <property type="term" value="P:actin filament bundle assembly"/>
    <property type="evidence" value="ECO:0007669"/>
    <property type="project" value="TreeGrafter"/>
</dbReference>
<dbReference type="Gene3D" id="1.25.40.20">
    <property type="entry name" value="Ankyrin repeat-containing domain"/>
    <property type="match status" value="1"/>
</dbReference>
<dbReference type="SMART" id="SM00248">
    <property type="entry name" value="ANK"/>
    <property type="match status" value="4"/>
</dbReference>
<name>A0A6S9AE93_9STRA</name>
<keyword evidence="2" id="KW-0040">ANK repeat</keyword>
<dbReference type="Pfam" id="PF12796">
    <property type="entry name" value="Ank_2"/>
    <property type="match status" value="1"/>
</dbReference>
<evidence type="ECO:0000313" key="3">
    <source>
        <dbReference type="EMBL" id="CAD9317389.1"/>
    </source>
</evidence>
<dbReference type="InterPro" id="IPR036770">
    <property type="entry name" value="Ankyrin_rpt-contain_sf"/>
</dbReference>
<dbReference type="InterPro" id="IPR002110">
    <property type="entry name" value="Ankyrin_rpt"/>
</dbReference>